<dbReference type="EMBL" id="JOWA01000033">
    <property type="protein sequence ID" value="KEZ46434.1"/>
    <property type="molecule type" value="Genomic_DNA"/>
</dbReference>
<proteinExistence type="predicted"/>
<protein>
    <submittedName>
        <fullName evidence="2">Uncharacterized protein</fullName>
    </submittedName>
</protein>
<dbReference type="VEuPathDB" id="FungiDB:SAPIO_CDS0760"/>
<dbReference type="RefSeq" id="XP_016646233.1">
    <property type="nucleotide sequence ID" value="XM_016783467.1"/>
</dbReference>
<reference evidence="2 3" key="1">
    <citation type="journal article" date="2014" name="Genome Announc.">
        <title>Draft genome sequence of the pathogenic fungus Scedosporium apiospermum.</title>
        <authorList>
            <person name="Vandeputte P."/>
            <person name="Ghamrawi S."/>
            <person name="Rechenmann M."/>
            <person name="Iltis A."/>
            <person name="Giraud S."/>
            <person name="Fleury M."/>
            <person name="Thornton C."/>
            <person name="Delhaes L."/>
            <person name="Meyer W."/>
            <person name="Papon N."/>
            <person name="Bouchara J.P."/>
        </authorList>
    </citation>
    <scope>NUCLEOTIDE SEQUENCE [LARGE SCALE GENOMIC DNA]</scope>
    <source>
        <strain evidence="2 3">IHEM 14462</strain>
    </source>
</reference>
<comment type="caution">
    <text evidence="2">The sequence shown here is derived from an EMBL/GenBank/DDBJ whole genome shotgun (WGS) entry which is preliminary data.</text>
</comment>
<dbReference type="HOGENOM" id="CLU_2543882_0_0_1"/>
<feature type="region of interest" description="Disordered" evidence="1">
    <location>
        <begin position="1"/>
        <end position="23"/>
    </location>
</feature>
<dbReference type="Proteomes" id="UP000028545">
    <property type="component" value="Unassembled WGS sequence"/>
</dbReference>
<dbReference type="GeneID" id="27718912"/>
<feature type="compositionally biased region" description="Polar residues" evidence="1">
    <location>
        <begin position="1"/>
        <end position="14"/>
    </location>
</feature>
<evidence type="ECO:0000313" key="2">
    <source>
        <dbReference type="EMBL" id="KEZ46434.1"/>
    </source>
</evidence>
<sequence length="83" mass="9283">MSSEQNTSSTTTGNRKQRKDGSGAMLEIFLANPPTLPERLMMLASSASNQNTVAMREVKKGRPKPFLDTWQLAWGEMRKALKK</sequence>
<dbReference type="AlphaFoldDB" id="A0A084GGH2"/>
<dbReference type="KEGG" id="sapo:SAPIO_CDS0760"/>
<name>A0A084GGH2_PSEDA</name>
<evidence type="ECO:0000313" key="3">
    <source>
        <dbReference type="Proteomes" id="UP000028545"/>
    </source>
</evidence>
<organism evidence="2 3">
    <name type="scientific">Pseudallescheria apiosperma</name>
    <name type="common">Scedosporium apiospermum</name>
    <dbReference type="NCBI Taxonomy" id="563466"/>
    <lineage>
        <taxon>Eukaryota</taxon>
        <taxon>Fungi</taxon>
        <taxon>Dikarya</taxon>
        <taxon>Ascomycota</taxon>
        <taxon>Pezizomycotina</taxon>
        <taxon>Sordariomycetes</taxon>
        <taxon>Hypocreomycetidae</taxon>
        <taxon>Microascales</taxon>
        <taxon>Microascaceae</taxon>
        <taxon>Scedosporium</taxon>
    </lineage>
</organism>
<keyword evidence="3" id="KW-1185">Reference proteome</keyword>
<accession>A0A084GGH2</accession>
<evidence type="ECO:0000256" key="1">
    <source>
        <dbReference type="SAM" id="MobiDB-lite"/>
    </source>
</evidence>
<gene>
    <name evidence="2" type="ORF">SAPIO_CDS0760</name>
</gene>